<dbReference type="AlphaFoldDB" id="A0A371JJ99"/>
<reference evidence="1 2" key="1">
    <citation type="journal article" date="2017" name="Genome Announc.">
        <title>Draft Genome Sequence of a Sporulating and Motile Strain of Lachnotalea glycerini Isolated from Water in Quebec City, Canada.</title>
        <authorList>
            <person name="Maheux A.F."/>
            <person name="Boudreau D.K."/>
            <person name="Berube E."/>
            <person name="Boissinot M."/>
            <person name="Raymond F."/>
            <person name="Brodeur S."/>
            <person name="Corbeil J."/>
            <person name="Isabel S."/>
            <person name="Omar R.F."/>
            <person name="Bergeron M.G."/>
        </authorList>
    </citation>
    <scope>NUCLEOTIDE SEQUENCE [LARGE SCALE GENOMIC DNA]</scope>
    <source>
        <strain evidence="1 2">CCRI-19302</strain>
    </source>
</reference>
<sequence length="80" mass="8764">MRAALLFFKETVTGAEVVFIMLKPTTCPAIFGELPFKISPCEEYNVKTATFVVGEDCVATHQLIVYLPGSLKVISPELLS</sequence>
<proteinExistence type="predicted"/>
<dbReference type="Proteomes" id="UP000216411">
    <property type="component" value="Unassembled WGS sequence"/>
</dbReference>
<evidence type="ECO:0000313" key="2">
    <source>
        <dbReference type="Proteomes" id="UP000216411"/>
    </source>
</evidence>
<gene>
    <name evidence="1" type="ORF">CG710_002270</name>
</gene>
<evidence type="ECO:0000313" key="1">
    <source>
        <dbReference type="EMBL" id="RDY32780.1"/>
    </source>
</evidence>
<name>A0A371JJ99_9FIRM</name>
<dbReference type="EMBL" id="NOKA02000002">
    <property type="protein sequence ID" value="RDY32780.1"/>
    <property type="molecule type" value="Genomic_DNA"/>
</dbReference>
<keyword evidence="2" id="KW-1185">Reference proteome</keyword>
<comment type="caution">
    <text evidence="1">The sequence shown here is derived from an EMBL/GenBank/DDBJ whole genome shotgun (WGS) entry which is preliminary data.</text>
</comment>
<organism evidence="1 2">
    <name type="scientific">Lachnotalea glycerini</name>
    <dbReference type="NCBI Taxonomy" id="1763509"/>
    <lineage>
        <taxon>Bacteria</taxon>
        <taxon>Bacillati</taxon>
        <taxon>Bacillota</taxon>
        <taxon>Clostridia</taxon>
        <taxon>Lachnospirales</taxon>
        <taxon>Lachnospiraceae</taxon>
        <taxon>Lachnotalea</taxon>
    </lineage>
</organism>
<protein>
    <submittedName>
        <fullName evidence="1">Uncharacterized protein</fullName>
    </submittedName>
</protein>
<accession>A0A371JJ99</accession>